<dbReference type="GO" id="GO:0032259">
    <property type="term" value="P:methylation"/>
    <property type="evidence" value="ECO:0007669"/>
    <property type="project" value="UniProtKB-KW"/>
</dbReference>
<dbReference type="Gene3D" id="1.20.120.1630">
    <property type="match status" value="1"/>
</dbReference>
<dbReference type="InterPro" id="IPR052527">
    <property type="entry name" value="Metal_cation-efflux_comp"/>
</dbReference>
<dbReference type="InterPro" id="IPR007318">
    <property type="entry name" value="Phopholipid_MeTrfase"/>
</dbReference>
<dbReference type="PANTHER" id="PTHR43847">
    <property type="entry name" value="BLL3993 PROTEIN"/>
    <property type="match status" value="1"/>
</dbReference>
<sequence length="193" mass="20636">MPLALAVWLILICYLALFFWGSAEARRAAGQPVWLFAHARGRDRLAAMGFRLGFLLALVGPVVASSTALPTGLQVAGVALAALGMAVAFGAQMAMGASWRVGLRAGEEGPLVTTGPFRISRNPTFLGQFLLLAGVLLASPSVLTLAGLALFAASASVQIRSEERLLRARHGGAYDRWARQVPRWIGLRREERT</sequence>
<evidence type="ECO:0000256" key="1">
    <source>
        <dbReference type="ARBA" id="ARBA00004127"/>
    </source>
</evidence>
<dbReference type="GO" id="GO:0008168">
    <property type="term" value="F:methyltransferase activity"/>
    <property type="evidence" value="ECO:0007669"/>
    <property type="project" value="UniProtKB-KW"/>
</dbReference>
<evidence type="ECO:0000256" key="5">
    <source>
        <dbReference type="SAM" id="Phobius"/>
    </source>
</evidence>
<proteinExistence type="predicted"/>
<comment type="caution">
    <text evidence="6">The sequence shown here is derived from an EMBL/GenBank/DDBJ whole genome shotgun (WGS) entry which is preliminary data.</text>
</comment>
<name>A0AAQ0KPH1_PARVE</name>
<keyword evidence="6" id="KW-0489">Methyltransferase</keyword>
<keyword evidence="6" id="KW-0808">Transferase</keyword>
<dbReference type="PANTHER" id="PTHR43847:SF1">
    <property type="entry name" value="BLL3993 PROTEIN"/>
    <property type="match status" value="1"/>
</dbReference>
<gene>
    <name evidence="6" type="ORF">ATH84_1002374</name>
</gene>
<keyword evidence="7" id="KW-1185">Reference proteome</keyword>
<dbReference type="GO" id="GO:0012505">
    <property type="term" value="C:endomembrane system"/>
    <property type="evidence" value="ECO:0007669"/>
    <property type="project" value="UniProtKB-SubCell"/>
</dbReference>
<reference evidence="6 7" key="1">
    <citation type="submission" date="2018-08" db="EMBL/GenBank/DDBJ databases">
        <title>Genomic Encyclopedia of Archaeal and Bacterial Type Strains, Phase II (KMG-II): from individual species to whole genera.</title>
        <authorList>
            <person name="Goeker M."/>
        </authorList>
    </citation>
    <scope>NUCLEOTIDE SEQUENCE [LARGE SCALE GENOMIC DNA]</scope>
    <source>
        <strain evidence="6 7">DSM 582</strain>
    </source>
</reference>
<evidence type="ECO:0000313" key="6">
    <source>
        <dbReference type="EMBL" id="REG55925.1"/>
    </source>
</evidence>
<dbReference type="Proteomes" id="UP000256794">
    <property type="component" value="Unassembled WGS sequence"/>
</dbReference>
<feature type="transmembrane region" description="Helical" evidence="5">
    <location>
        <begin position="49"/>
        <end position="69"/>
    </location>
</feature>
<organism evidence="6 7">
    <name type="scientific">Paracoccus versutus</name>
    <name type="common">Thiobacillus versutus</name>
    <dbReference type="NCBI Taxonomy" id="34007"/>
    <lineage>
        <taxon>Bacteria</taxon>
        <taxon>Pseudomonadati</taxon>
        <taxon>Pseudomonadota</taxon>
        <taxon>Alphaproteobacteria</taxon>
        <taxon>Rhodobacterales</taxon>
        <taxon>Paracoccaceae</taxon>
        <taxon>Paracoccus</taxon>
    </lineage>
</organism>
<dbReference type="EMBL" id="QUMX01000002">
    <property type="protein sequence ID" value="REG55925.1"/>
    <property type="molecule type" value="Genomic_DNA"/>
</dbReference>
<evidence type="ECO:0000313" key="7">
    <source>
        <dbReference type="Proteomes" id="UP000256794"/>
    </source>
</evidence>
<dbReference type="Pfam" id="PF04191">
    <property type="entry name" value="PEMT"/>
    <property type="match status" value="1"/>
</dbReference>
<evidence type="ECO:0000256" key="4">
    <source>
        <dbReference type="ARBA" id="ARBA00023136"/>
    </source>
</evidence>
<keyword evidence="3 5" id="KW-1133">Transmembrane helix</keyword>
<feature type="transmembrane region" description="Helical" evidence="5">
    <location>
        <begin position="129"/>
        <end position="157"/>
    </location>
</feature>
<dbReference type="AlphaFoldDB" id="A0AAQ0KPH1"/>
<evidence type="ECO:0000256" key="3">
    <source>
        <dbReference type="ARBA" id="ARBA00022989"/>
    </source>
</evidence>
<feature type="transmembrane region" description="Helical" evidence="5">
    <location>
        <begin position="76"/>
        <end position="95"/>
    </location>
</feature>
<keyword evidence="4 5" id="KW-0472">Membrane</keyword>
<protein>
    <submittedName>
        <fullName evidence="6">Phospholipid methyltransferase</fullName>
    </submittedName>
</protein>
<comment type="subcellular location">
    <subcellularLocation>
        <location evidence="1">Endomembrane system</location>
        <topology evidence="1">Multi-pass membrane protein</topology>
    </subcellularLocation>
</comment>
<dbReference type="RefSeq" id="WP_036755838.1">
    <property type="nucleotide sequence ID" value="NZ_CP035287.1"/>
</dbReference>
<accession>A0AAQ0KPH1</accession>
<evidence type="ECO:0000256" key="2">
    <source>
        <dbReference type="ARBA" id="ARBA00022692"/>
    </source>
</evidence>
<keyword evidence="2 5" id="KW-0812">Transmembrane</keyword>